<dbReference type="Gene3D" id="2.40.128.20">
    <property type="match status" value="1"/>
</dbReference>
<keyword evidence="2" id="KW-0964">Secreted</keyword>
<dbReference type="GO" id="GO:0090729">
    <property type="term" value="F:toxin activity"/>
    <property type="evidence" value="ECO:0007669"/>
    <property type="project" value="UniProtKB-KW"/>
</dbReference>
<dbReference type="EMBL" id="GBBI01000038">
    <property type="protein sequence ID" value="JAC18674.1"/>
    <property type="molecule type" value="mRNA"/>
</dbReference>
<keyword evidence="3" id="KW-0800">Toxin</keyword>
<organism evidence="9">
    <name type="scientific">Triatoma infestans</name>
    <name type="common">Assassin bug</name>
    <dbReference type="NCBI Taxonomy" id="30076"/>
    <lineage>
        <taxon>Eukaryota</taxon>
        <taxon>Metazoa</taxon>
        <taxon>Ecdysozoa</taxon>
        <taxon>Arthropoda</taxon>
        <taxon>Hexapoda</taxon>
        <taxon>Insecta</taxon>
        <taxon>Pterygota</taxon>
        <taxon>Neoptera</taxon>
        <taxon>Paraneoptera</taxon>
        <taxon>Hemiptera</taxon>
        <taxon>Heteroptera</taxon>
        <taxon>Panheteroptera</taxon>
        <taxon>Cimicomorpha</taxon>
        <taxon>Reduviidae</taxon>
        <taxon>Triatominae</taxon>
        <taxon>Triatoma</taxon>
    </lineage>
</organism>
<dbReference type="GO" id="GO:0005576">
    <property type="term" value="C:extracellular region"/>
    <property type="evidence" value="ECO:0007669"/>
    <property type="project" value="UniProtKB-SubCell"/>
</dbReference>
<feature type="signal peptide" evidence="8">
    <location>
        <begin position="1"/>
        <end position="18"/>
    </location>
</feature>
<dbReference type="GO" id="GO:0030682">
    <property type="term" value="P:symbiont-mediated perturbation of host defenses"/>
    <property type="evidence" value="ECO:0007669"/>
    <property type="project" value="InterPro"/>
</dbReference>
<feature type="region of interest" description="Disordered" evidence="7">
    <location>
        <begin position="64"/>
        <end position="90"/>
    </location>
</feature>
<dbReference type="CDD" id="cd19423">
    <property type="entry name" value="lipocalin_LTBP1-like"/>
    <property type="match status" value="1"/>
</dbReference>
<dbReference type="InterPro" id="IPR005657">
    <property type="entry name" value="Triabi/Procalin"/>
</dbReference>
<dbReference type="Pfam" id="PF03973">
    <property type="entry name" value="Triabin"/>
    <property type="match status" value="1"/>
</dbReference>
<feature type="compositionally biased region" description="Polar residues" evidence="7">
    <location>
        <begin position="66"/>
        <end position="90"/>
    </location>
</feature>
<comment type="similarity">
    <text evidence="6">Belongs to the calycin superfamily. Triabin family.</text>
</comment>
<name>A0A023FD80_TRIIF</name>
<evidence type="ECO:0000256" key="2">
    <source>
        <dbReference type="ARBA" id="ARBA00022525"/>
    </source>
</evidence>
<evidence type="ECO:0000256" key="6">
    <source>
        <dbReference type="ARBA" id="ARBA00034121"/>
    </source>
</evidence>
<accession>A0A023FD80</accession>
<reference evidence="9" key="1">
    <citation type="journal article" date="2014" name="PLoS Negl. Trop. Dis.">
        <title>An updated insight into the Sialotranscriptome of Triatoma infestans: developmental stage and geographic variations.</title>
        <authorList>
            <person name="Schwarz A."/>
            <person name="Medrano-Mercado N."/>
            <person name="Schaub G.A."/>
            <person name="Struchiner C.J."/>
            <person name="Bargues M.D."/>
            <person name="Levy M.Z."/>
            <person name="Ribeiro J.M."/>
        </authorList>
    </citation>
    <scope>NUCLEOTIDE SEQUENCE</scope>
    <source>
        <strain evidence="9">Chile</strain>
        <tissue evidence="9">Salivary glands</tissue>
    </source>
</reference>
<dbReference type="AlphaFoldDB" id="A0A023FD80"/>
<proteinExistence type="evidence at transcript level"/>
<comment type="subcellular location">
    <subcellularLocation>
        <location evidence="1">Secreted</location>
    </subcellularLocation>
</comment>
<evidence type="ECO:0000256" key="5">
    <source>
        <dbReference type="ARBA" id="ARBA00023240"/>
    </source>
</evidence>
<evidence type="ECO:0000256" key="4">
    <source>
        <dbReference type="ARBA" id="ARBA00022729"/>
    </source>
</evidence>
<evidence type="ECO:0000256" key="7">
    <source>
        <dbReference type="SAM" id="MobiDB-lite"/>
    </source>
</evidence>
<dbReference type="SUPFAM" id="SSF50814">
    <property type="entry name" value="Lipocalins"/>
    <property type="match status" value="1"/>
</dbReference>
<evidence type="ECO:0000313" key="9">
    <source>
        <dbReference type="EMBL" id="JAC18674.1"/>
    </source>
</evidence>
<keyword evidence="5" id="KW-1199">Hemostasis impairing toxin</keyword>
<evidence type="ECO:0000256" key="1">
    <source>
        <dbReference type="ARBA" id="ARBA00004613"/>
    </source>
</evidence>
<keyword evidence="4 8" id="KW-0732">Signal</keyword>
<dbReference type="InterPro" id="IPR012674">
    <property type="entry name" value="Calycin"/>
</dbReference>
<evidence type="ECO:0000256" key="3">
    <source>
        <dbReference type="ARBA" id="ARBA00022656"/>
    </source>
</evidence>
<evidence type="ECO:0000256" key="8">
    <source>
        <dbReference type="SAM" id="SignalP"/>
    </source>
</evidence>
<feature type="chain" id="PRO_5001516425" evidence="8">
    <location>
        <begin position="19"/>
        <end position="174"/>
    </location>
</feature>
<protein>
    <submittedName>
        <fullName evidence="9">Putative salivary lipocalin</fullName>
    </submittedName>
</protein>
<sequence>MKTIIAVTLLGILMHAYAKECELKQPASNFNSDQYFSIPRVYVTHSKTGQQEVVCRKYETTKNEDGTSVTVTSPDGGTSSGPTVTCTNTPKTDKNGQFSIECVLPQGGTYQVSSSVLATDNQNYAVLQRCDTSGQEDILVLQTNKDGVNEAVTKYIEGQGWNINDWMSRGKANC</sequence>